<reference evidence="3" key="1">
    <citation type="submission" date="2021-02" db="EMBL/GenBank/DDBJ databases">
        <authorList>
            <person name="Nowell W R."/>
        </authorList>
    </citation>
    <scope>NUCLEOTIDE SEQUENCE</scope>
</reference>
<feature type="region of interest" description="Disordered" evidence="1">
    <location>
        <begin position="38"/>
        <end position="75"/>
    </location>
</feature>
<gene>
    <name evidence="4" type="ORF">FNK824_LOCUS8976</name>
    <name evidence="3" type="ORF">SEV965_LOCUS29930</name>
</gene>
<feature type="compositionally biased region" description="Low complexity" evidence="1">
    <location>
        <begin position="39"/>
        <end position="50"/>
    </location>
</feature>
<name>A0A815IVK1_9BILA</name>
<proteinExistence type="predicted"/>
<organism evidence="3 5">
    <name type="scientific">Rotaria sordida</name>
    <dbReference type="NCBI Taxonomy" id="392033"/>
    <lineage>
        <taxon>Eukaryota</taxon>
        <taxon>Metazoa</taxon>
        <taxon>Spiralia</taxon>
        <taxon>Gnathifera</taxon>
        <taxon>Rotifera</taxon>
        <taxon>Eurotatoria</taxon>
        <taxon>Bdelloidea</taxon>
        <taxon>Philodinida</taxon>
        <taxon>Philodinidae</taxon>
        <taxon>Rotaria</taxon>
    </lineage>
</organism>
<dbReference type="EMBL" id="CAJOBE010000910">
    <property type="protein sequence ID" value="CAF3698161.1"/>
    <property type="molecule type" value="Genomic_DNA"/>
</dbReference>
<accession>A0A815IVK1</accession>
<feature type="compositionally biased region" description="Basic and acidic residues" evidence="1">
    <location>
        <begin position="59"/>
        <end position="75"/>
    </location>
</feature>
<dbReference type="AlphaFoldDB" id="A0A815IVK1"/>
<feature type="chain" id="PRO_5036227832" evidence="2">
    <location>
        <begin position="19"/>
        <end position="150"/>
    </location>
</feature>
<evidence type="ECO:0000313" key="5">
    <source>
        <dbReference type="Proteomes" id="UP000663889"/>
    </source>
</evidence>
<feature type="compositionally biased region" description="Low complexity" evidence="1">
    <location>
        <begin position="113"/>
        <end position="123"/>
    </location>
</feature>
<dbReference type="EMBL" id="CAJNOU010003115">
    <property type="protein sequence ID" value="CAF1371710.1"/>
    <property type="molecule type" value="Genomic_DNA"/>
</dbReference>
<dbReference type="Proteomes" id="UP000663889">
    <property type="component" value="Unassembled WGS sequence"/>
</dbReference>
<feature type="signal peptide" evidence="2">
    <location>
        <begin position="1"/>
        <end position="18"/>
    </location>
</feature>
<keyword evidence="2" id="KW-0732">Signal</keyword>
<evidence type="ECO:0000313" key="3">
    <source>
        <dbReference type="EMBL" id="CAF1371710.1"/>
    </source>
</evidence>
<evidence type="ECO:0000313" key="4">
    <source>
        <dbReference type="EMBL" id="CAF3698161.1"/>
    </source>
</evidence>
<evidence type="ECO:0000256" key="2">
    <source>
        <dbReference type="SAM" id="SignalP"/>
    </source>
</evidence>
<sequence length="150" mass="16581">MHLQLFALFVICITASYGQTLGDSPPIVDPILSSLEVNKSSTDSTTTTTTSKDDDDSKEVDNKNKKFDHGHKDHHEHAATITVDVHNILDLFKQQLQQTEKKILAALGKDGNSSSSSSSSSESYRTADRKAKKQNMKPKDNDKDDDDDDD</sequence>
<comment type="caution">
    <text evidence="3">The sequence shown here is derived from an EMBL/GenBank/DDBJ whole genome shotgun (WGS) entry which is preliminary data.</text>
</comment>
<evidence type="ECO:0000256" key="1">
    <source>
        <dbReference type="SAM" id="MobiDB-lite"/>
    </source>
</evidence>
<feature type="region of interest" description="Disordered" evidence="1">
    <location>
        <begin position="106"/>
        <end position="150"/>
    </location>
</feature>
<protein>
    <submittedName>
        <fullName evidence="3">Uncharacterized protein</fullName>
    </submittedName>
</protein>
<dbReference type="Proteomes" id="UP000663874">
    <property type="component" value="Unassembled WGS sequence"/>
</dbReference>